<comment type="caution">
    <text evidence="2">The sequence shown here is derived from an EMBL/GenBank/DDBJ whole genome shotgun (WGS) entry which is preliminary data.</text>
</comment>
<dbReference type="SUPFAM" id="SSF52242">
    <property type="entry name" value="Cobalamin (vitamin B12)-binding domain"/>
    <property type="match status" value="1"/>
</dbReference>
<dbReference type="OrthoDB" id="5498228at2"/>
<dbReference type="GO" id="GO:0046872">
    <property type="term" value="F:metal ion binding"/>
    <property type="evidence" value="ECO:0007669"/>
    <property type="project" value="InterPro"/>
</dbReference>
<evidence type="ECO:0000259" key="1">
    <source>
        <dbReference type="PROSITE" id="PS51332"/>
    </source>
</evidence>
<sequence length="260" mass="27999">MHGDDHTSSTQDSSGKPRLASFARQVLGEVSQRPGQNRSERHDAYGVWLADFSITTAYTDRAALDELERRRMSVDDLILQGIPRASALLGHRWMTNELSFARVSLGSARLFGLCRSVTADWSRVSPLESGLSVLLCTIDFEDHLIGASVLAYKLRKAGHSVRSMTKATPEQIVEKLDVGSYDCLMLSASTLDSLASIERAVKHVRTAACVQPTIILGGAILSEVDGLKNKTGVDLVTSDINTALGQLVGAAPAPLPKVAE</sequence>
<dbReference type="InterPro" id="IPR006158">
    <property type="entry name" value="Cobalamin-bd"/>
</dbReference>
<dbReference type="EMBL" id="LPXO01000009">
    <property type="protein sequence ID" value="KUF10038.1"/>
    <property type="molecule type" value="Genomic_DNA"/>
</dbReference>
<dbReference type="GO" id="GO:0031419">
    <property type="term" value="F:cobalamin binding"/>
    <property type="evidence" value="ECO:0007669"/>
    <property type="project" value="InterPro"/>
</dbReference>
<dbReference type="PROSITE" id="PS51332">
    <property type="entry name" value="B12_BINDING"/>
    <property type="match status" value="1"/>
</dbReference>
<dbReference type="InterPro" id="IPR036724">
    <property type="entry name" value="Cobalamin-bd_sf"/>
</dbReference>
<proteinExistence type="predicted"/>
<dbReference type="Proteomes" id="UP000054396">
    <property type="component" value="Unassembled WGS sequence"/>
</dbReference>
<protein>
    <recommendedName>
        <fullName evidence="1">B12-binding domain-containing protein</fullName>
    </recommendedName>
</protein>
<dbReference type="Gene3D" id="3.40.50.280">
    <property type="entry name" value="Cobalamin-binding domain"/>
    <property type="match status" value="1"/>
</dbReference>
<reference evidence="2 3" key="1">
    <citation type="submission" date="2015-12" db="EMBL/GenBank/DDBJ databases">
        <authorList>
            <person name="Shamseldin A."/>
            <person name="Moawad H."/>
            <person name="Abd El-Rahim W.M."/>
            <person name="Sadowsky M.J."/>
        </authorList>
    </citation>
    <scope>NUCLEOTIDE SEQUENCE [LARGE SCALE GENOMIC DNA]</scope>
    <source>
        <strain evidence="2 3">SJ5A-1</strain>
    </source>
</reference>
<evidence type="ECO:0000313" key="2">
    <source>
        <dbReference type="EMBL" id="KUF10038.1"/>
    </source>
</evidence>
<evidence type="ECO:0000313" key="3">
    <source>
        <dbReference type="Proteomes" id="UP000054396"/>
    </source>
</evidence>
<gene>
    <name evidence="2" type="ORF">AVJ23_14955</name>
</gene>
<feature type="domain" description="B12-binding" evidence="1">
    <location>
        <begin position="130"/>
        <end position="258"/>
    </location>
</feature>
<dbReference type="STRING" id="1685382.AVJ23_14955"/>
<dbReference type="RefSeq" id="WP_058863014.1">
    <property type="nucleotide sequence ID" value="NZ_LPXO01000009.1"/>
</dbReference>
<dbReference type="AlphaFoldDB" id="A0A0W7WHM0"/>
<keyword evidence="3" id="KW-1185">Reference proteome</keyword>
<name>A0A0W7WHM0_9RHOB</name>
<accession>A0A0W7WHM0</accession>
<organism evidence="2 3">
    <name type="scientific">Pseudoponticoccus marisrubri</name>
    <dbReference type="NCBI Taxonomy" id="1685382"/>
    <lineage>
        <taxon>Bacteria</taxon>
        <taxon>Pseudomonadati</taxon>
        <taxon>Pseudomonadota</taxon>
        <taxon>Alphaproteobacteria</taxon>
        <taxon>Rhodobacterales</taxon>
        <taxon>Roseobacteraceae</taxon>
        <taxon>Pseudoponticoccus</taxon>
    </lineage>
</organism>